<dbReference type="PROSITE" id="PS00105">
    <property type="entry name" value="AA_TRANSFER_CLASS_1"/>
    <property type="match status" value="1"/>
</dbReference>
<dbReference type="NCBIfam" id="TIGR01140">
    <property type="entry name" value="L_thr_O3P_dcar"/>
    <property type="match status" value="1"/>
</dbReference>
<dbReference type="InterPro" id="IPR005860">
    <property type="entry name" value="CobD"/>
</dbReference>
<keyword evidence="7 12" id="KW-0456">Lyase</keyword>
<comment type="cofactor">
    <cofactor evidence="1">
        <name>pyridoxal 5'-phosphate</name>
        <dbReference type="ChEBI" id="CHEBI:597326"/>
    </cofactor>
</comment>
<dbReference type="InterPro" id="IPR015424">
    <property type="entry name" value="PyrdxlP-dep_Trfase"/>
</dbReference>
<dbReference type="GO" id="GO:0030170">
    <property type="term" value="F:pyridoxal phosphate binding"/>
    <property type="evidence" value="ECO:0007669"/>
    <property type="project" value="InterPro"/>
</dbReference>
<accession>A0A7C3Z2H4</accession>
<dbReference type="PANTHER" id="PTHR42885">
    <property type="entry name" value="HISTIDINOL-PHOSPHATE AMINOTRANSFERASE-RELATED"/>
    <property type="match status" value="1"/>
</dbReference>
<dbReference type="CDD" id="cd00609">
    <property type="entry name" value="AAT_like"/>
    <property type="match status" value="1"/>
</dbReference>
<dbReference type="AlphaFoldDB" id="A0A7C3Z2H4"/>
<dbReference type="GO" id="GO:0009236">
    <property type="term" value="P:cobalamin biosynthetic process"/>
    <property type="evidence" value="ECO:0007669"/>
    <property type="project" value="UniProtKB-UniPathway"/>
</dbReference>
<dbReference type="EMBL" id="DTMF01000290">
    <property type="protein sequence ID" value="HGF35069.1"/>
    <property type="molecule type" value="Genomic_DNA"/>
</dbReference>
<proteinExistence type="predicted"/>
<evidence type="ECO:0000256" key="10">
    <source>
        <dbReference type="SAM" id="MobiDB-lite"/>
    </source>
</evidence>
<evidence type="ECO:0000256" key="3">
    <source>
        <dbReference type="ARBA" id="ARBA00004953"/>
    </source>
</evidence>
<evidence type="ECO:0000259" key="11">
    <source>
        <dbReference type="Pfam" id="PF00155"/>
    </source>
</evidence>
<comment type="caution">
    <text evidence="12">The sequence shown here is derived from an EMBL/GenBank/DDBJ whole genome shotgun (WGS) entry which is preliminary data.</text>
</comment>
<feature type="region of interest" description="Disordered" evidence="10">
    <location>
        <begin position="1"/>
        <end position="21"/>
    </location>
</feature>
<dbReference type="Gene3D" id="3.90.1150.10">
    <property type="entry name" value="Aspartate Aminotransferase, domain 1"/>
    <property type="match status" value="1"/>
</dbReference>
<dbReference type="InterPro" id="IPR015421">
    <property type="entry name" value="PyrdxlP-dep_Trfase_major"/>
</dbReference>
<sequence length="378" mass="41164">MPGCPPAQGADPALNLNNPGEDACPPHGGEVYHLARTLGVKVADLLDFSANINPLGFPAGVPAAVQGALADLVHYPDCHCLELRQDLAEYHGLSPEEVLVGNGSTDLIYLVVRALQPARALIVAPAFGEYQKALETARVPYEFHLTREAHNFTLAHLPDVSGGELIFLANPASPSGALLNPARLCSWLATWGEAGVCVVLDEAFVDFVEEASMKTRLREFPHLIILRSFTKFFAIPGLRLGYLLAAPDLIARLTAVQEPWSVNTLAQAAGRACLRDRDFMARTRILVAEERRHLFARLQALPGVKPFPGAANYLLAKLSLSGWTARRLRHRLMAQGIIIRDASNFPGLDERYFRVAVRGREENDRLLAAMAACLTTGV</sequence>
<dbReference type="Gene3D" id="3.40.640.10">
    <property type="entry name" value="Type I PLP-dependent aspartate aminotransferase-like (Major domain)"/>
    <property type="match status" value="1"/>
</dbReference>
<dbReference type="InterPro" id="IPR004838">
    <property type="entry name" value="NHTrfase_class1_PyrdxlP-BS"/>
</dbReference>
<reference evidence="12" key="1">
    <citation type="journal article" date="2020" name="mSystems">
        <title>Genome- and Community-Level Interaction Insights into Carbon Utilization and Element Cycling Functions of Hydrothermarchaeota in Hydrothermal Sediment.</title>
        <authorList>
            <person name="Zhou Z."/>
            <person name="Liu Y."/>
            <person name="Xu W."/>
            <person name="Pan J."/>
            <person name="Luo Z.H."/>
            <person name="Li M."/>
        </authorList>
    </citation>
    <scope>NUCLEOTIDE SEQUENCE [LARGE SCALE GENOMIC DNA]</scope>
    <source>
        <strain evidence="12">SpSt-897</strain>
    </source>
</reference>
<evidence type="ECO:0000256" key="5">
    <source>
        <dbReference type="ARBA" id="ARBA00022573"/>
    </source>
</evidence>
<comment type="function">
    <text evidence="2">Decarboxylates L-threonine-O-3-phosphate to yield (R)-1-amino-2-propanol O-2-phosphate, the precursor for the linkage between the nucleotide loop and the corrin ring in cobalamin.</text>
</comment>
<evidence type="ECO:0000256" key="1">
    <source>
        <dbReference type="ARBA" id="ARBA00001933"/>
    </source>
</evidence>
<comment type="pathway">
    <text evidence="3">Cofactor biosynthesis; adenosylcobalamin biosynthesis.</text>
</comment>
<evidence type="ECO:0000256" key="9">
    <source>
        <dbReference type="ARBA" id="ARBA00048531"/>
    </source>
</evidence>
<dbReference type="InterPro" id="IPR015422">
    <property type="entry name" value="PyrdxlP-dep_Trfase_small"/>
</dbReference>
<dbReference type="InterPro" id="IPR004839">
    <property type="entry name" value="Aminotransferase_I/II_large"/>
</dbReference>
<evidence type="ECO:0000256" key="7">
    <source>
        <dbReference type="ARBA" id="ARBA00023239"/>
    </source>
</evidence>
<dbReference type="SUPFAM" id="SSF53383">
    <property type="entry name" value="PLP-dependent transferases"/>
    <property type="match status" value="1"/>
</dbReference>
<gene>
    <name evidence="12" type="ORF">ENW96_11940</name>
</gene>
<protein>
    <recommendedName>
        <fullName evidence="4">threonine-phosphate decarboxylase</fullName>
        <ecNumber evidence="4">4.1.1.81</ecNumber>
    </recommendedName>
    <alternativeName>
        <fullName evidence="8">L-threonine-O-3-phosphate decarboxylase</fullName>
    </alternativeName>
</protein>
<dbReference type="EC" id="4.1.1.81" evidence="4"/>
<feature type="domain" description="Aminotransferase class I/classII large" evidence="11">
    <location>
        <begin position="44"/>
        <end position="369"/>
    </location>
</feature>
<dbReference type="PANTHER" id="PTHR42885:SF1">
    <property type="entry name" value="THREONINE-PHOSPHATE DECARBOXYLASE"/>
    <property type="match status" value="1"/>
</dbReference>
<dbReference type="Pfam" id="PF00155">
    <property type="entry name" value="Aminotran_1_2"/>
    <property type="match status" value="1"/>
</dbReference>
<keyword evidence="6" id="KW-0663">Pyridoxal phosphate</keyword>
<dbReference type="UniPathway" id="UPA00148"/>
<evidence type="ECO:0000313" key="12">
    <source>
        <dbReference type="EMBL" id="HGF35069.1"/>
    </source>
</evidence>
<evidence type="ECO:0000256" key="8">
    <source>
        <dbReference type="ARBA" id="ARBA00029996"/>
    </source>
</evidence>
<name>A0A7C3Z2H4_9BACT</name>
<dbReference type="GO" id="GO:0048472">
    <property type="term" value="F:threonine-phosphate decarboxylase activity"/>
    <property type="evidence" value="ECO:0007669"/>
    <property type="project" value="UniProtKB-EC"/>
</dbReference>
<organism evidence="12">
    <name type="scientific">Desulfobacca acetoxidans</name>
    <dbReference type="NCBI Taxonomy" id="60893"/>
    <lineage>
        <taxon>Bacteria</taxon>
        <taxon>Pseudomonadati</taxon>
        <taxon>Thermodesulfobacteriota</taxon>
        <taxon>Desulfobaccia</taxon>
        <taxon>Desulfobaccales</taxon>
        <taxon>Desulfobaccaceae</taxon>
        <taxon>Desulfobacca</taxon>
    </lineage>
</organism>
<evidence type="ECO:0000256" key="4">
    <source>
        <dbReference type="ARBA" id="ARBA00012285"/>
    </source>
</evidence>
<keyword evidence="5" id="KW-0169">Cobalamin biosynthesis</keyword>
<comment type="catalytic activity">
    <reaction evidence="9">
        <text>O-phospho-L-threonine + H(+) = (R)-1-aminopropan-2-yl phosphate + CO2</text>
        <dbReference type="Rhea" id="RHEA:11492"/>
        <dbReference type="ChEBI" id="CHEBI:15378"/>
        <dbReference type="ChEBI" id="CHEBI:16526"/>
        <dbReference type="ChEBI" id="CHEBI:58563"/>
        <dbReference type="ChEBI" id="CHEBI:58675"/>
        <dbReference type="EC" id="4.1.1.81"/>
    </reaction>
</comment>
<evidence type="ECO:0000256" key="2">
    <source>
        <dbReference type="ARBA" id="ARBA00003444"/>
    </source>
</evidence>
<evidence type="ECO:0000256" key="6">
    <source>
        <dbReference type="ARBA" id="ARBA00022898"/>
    </source>
</evidence>